<dbReference type="GO" id="GO:0003677">
    <property type="term" value="F:DNA binding"/>
    <property type="evidence" value="ECO:0007669"/>
    <property type="project" value="UniProtKB-KW"/>
</dbReference>
<feature type="domain" description="IclR-ED" evidence="5">
    <location>
        <begin position="66"/>
        <end position="249"/>
    </location>
</feature>
<keyword evidence="3" id="KW-0804">Transcription</keyword>
<dbReference type="InterPro" id="IPR005471">
    <property type="entry name" value="Tscrpt_reg_IclR_N"/>
</dbReference>
<dbReference type="InterPro" id="IPR014757">
    <property type="entry name" value="Tscrpt_reg_IclR_C"/>
</dbReference>
<dbReference type="InterPro" id="IPR029016">
    <property type="entry name" value="GAF-like_dom_sf"/>
</dbReference>
<dbReference type="Gene3D" id="1.10.10.10">
    <property type="entry name" value="Winged helix-like DNA-binding domain superfamily/Winged helix DNA-binding domain"/>
    <property type="match status" value="1"/>
</dbReference>
<dbReference type="SMART" id="SM00346">
    <property type="entry name" value="HTH_ICLR"/>
    <property type="match status" value="1"/>
</dbReference>
<dbReference type="InterPro" id="IPR036390">
    <property type="entry name" value="WH_DNA-bd_sf"/>
</dbReference>
<dbReference type="InterPro" id="IPR050707">
    <property type="entry name" value="HTH_MetabolicPath_Reg"/>
</dbReference>
<evidence type="ECO:0000313" key="6">
    <source>
        <dbReference type="EMBL" id="TYT73953.1"/>
    </source>
</evidence>
<evidence type="ECO:0000259" key="5">
    <source>
        <dbReference type="PROSITE" id="PS51078"/>
    </source>
</evidence>
<keyword evidence="2" id="KW-0238">DNA-binding</keyword>
<evidence type="ECO:0000256" key="1">
    <source>
        <dbReference type="ARBA" id="ARBA00023015"/>
    </source>
</evidence>
<keyword evidence="7" id="KW-1185">Reference proteome</keyword>
<dbReference type="GO" id="GO:0045892">
    <property type="term" value="P:negative regulation of DNA-templated transcription"/>
    <property type="evidence" value="ECO:0007669"/>
    <property type="project" value="TreeGrafter"/>
</dbReference>
<evidence type="ECO:0000313" key="7">
    <source>
        <dbReference type="Proteomes" id="UP000321899"/>
    </source>
</evidence>
<dbReference type="GO" id="GO:0003700">
    <property type="term" value="F:DNA-binding transcription factor activity"/>
    <property type="evidence" value="ECO:0007669"/>
    <property type="project" value="TreeGrafter"/>
</dbReference>
<dbReference type="Proteomes" id="UP000321899">
    <property type="component" value="Unassembled WGS sequence"/>
</dbReference>
<protein>
    <submittedName>
        <fullName evidence="6">IclR family transcriptional regulator</fullName>
    </submittedName>
</protein>
<proteinExistence type="predicted"/>
<dbReference type="Gene3D" id="3.30.450.40">
    <property type="match status" value="1"/>
</dbReference>
<dbReference type="FunFam" id="1.10.10.10:FF:000056">
    <property type="entry name" value="IclR family transcriptional regulator"/>
    <property type="match status" value="1"/>
</dbReference>
<name>A0A5S5ME10_9BACT</name>
<dbReference type="SUPFAM" id="SSF46785">
    <property type="entry name" value="Winged helix' DNA-binding domain"/>
    <property type="match status" value="1"/>
</dbReference>
<comment type="caution">
    <text evidence="6">The sequence shown here is derived from an EMBL/GenBank/DDBJ whole genome shotgun (WGS) entry which is preliminary data.</text>
</comment>
<dbReference type="Pfam" id="PF09339">
    <property type="entry name" value="HTH_IclR"/>
    <property type="match status" value="1"/>
</dbReference>
<dbReference type="PROSITE" id="PS51077">
    <property type="entry name" value="HTH_ICLR"/>
    <property type="match status" value="1"/>
</dbReference>
<reference evidence="6 7" key="1">
    <citation type="submission" date="2019-06" db="EMBL/GenBank/DDBJ databases">
        <title>Desulfobotulus mexicanus sp. nov., a novel sulfate-reducing bacterium isolated from the sediment of an alkaline crater lake in Mexico.</title>
        <authorList>
            <person name="Hirschler-Rea A."/>
        </authorList>
    </citation>
    <scope>NUCLEOTIDE SEQUENCE [LARGE SCALE GENOMIC DNA]</scope>
    <source>
        <strain evidence="6 7">PAR22N</strain>
    </source>
</reference>
<dbReference type="AlphaFoldDB" id="A0A5S5ME10"/>
<dbReference type="EMBL" id="VDMB01000017">
    <property type="protein sequence ID" value="TYT73953.1"/>
    <property type="molecule type" value="Genomic_DNA"/>
</dbReference>
<feature type="domain" description="HTH iclR-type" evidence="4">
    <location>
        <begin position="3"/>
        <end position="65"/>
    </location>
</feature>
<dbReference type="PANTHER" id="PTHR30136:SF35">
    <property type="entry name" value="HTH-TYPE TRANSCRIPTIONAL REGULATOR RV1719"/>
    <property type="match status" value="1"/>
</dbReference>
<dbReference type="PROSITE" id="PS51078">
    <property type="entry name" value="ICLR_ED"/>
    <property type="match status" value="1"/>
</dbReference>
<dbReference type="OrthoDB" id="5416964at2"/>
<evidence type="ECO:0000256" key="3">
    <source>
        <dbReference type="ARBA" id="ARBA00023163"/>
    </source>
</evidence>
<dbReference type="InterPro" id="IPR036388">
    <property type="entry name" value="WH-like_DNA-bd_sf"/>
</dbReference>
<evidence type="ECO:0000256" key="2">
    <source>
        <dbReference type="ARBA" id="ARBA00023125"/>
    </source>
</evidence>
<accession>A0A5S5ME10</accession>
<evidence type="ECO:0000259" key="4">
    <source>
        <dbReference type="PROSITE" id="PS51077"/>
    </source>
</evidence>
<sequence length="251" mass="28062">MSIQSVQRALRILSFFSSKNPRLGITDVSKLMGLPKPTVHGLMQTLHEEGFLQQDPETRKYGLGLKIYELGTYLSATLKINQVGMVPTRRLAESTRRMARLAIWDRNAALVTLNLFPHFHAGFQHHLGPRLPAYCTALGKVMLAALPEEKYNEFVENTDFIPFTPRTRTEKGLFREEIRQIRLTGFATESEEYMNGMSCIAAPVWDSTGECAGAISISDSPALLSGPDRDHHTRDLLATAMEVSRALGYLP</sequence>
<dbReference type="SUPFAM" id="SSF55781">
    <property type="entry name" value="GAF domain-like"/>
    <property type="match status" value="1"/>
</dbReference>
<organism evidence="6 7">
    <name type="scientific">Desulfobotulus mexicanus</name>
    <dbReference type="NCBI Taxonomy" id="2586642"/>
    <lineage>
        <taxon>Bacteria</taxon>
        <taxon>Pseudomonadati</taxon>
        <taxon>Thermodesulfobacteriota</taxon>
        <taxon>Desulfobacteria</taxon>
        <taxon>Desulfobacterales</taxon>
        <taxon>Desulfobacteraceae</taxon>
        <taxon>Desulfobotulus</taxon>
    </lineage>
</organism>
<dbReference type="Pfam" id="PF01614">
    <property type="entry name" value="IclR_C"/>
    <property type="match status" value="1"/>
</dbReference>
<dbReference type="PANTHER" id="PTHR30136">
    <property type="entry name" value="HELIX-TURN-HELIX TRANSCRIPTIONAL REGULATOR, ICLR FAMILY"/>
    <property type="match status" value="1"/>
</dbReference>
<gene>
    <name evidence="6" type="ORF">FIM25_12375</name>
</gene>
<keyword evidence="1" id="KW-0805">Transcription regulation</keyword>
<dbReference type="RefSeq" id="WP_139449793.1">
    <property type="nucleotide sequence ID" value="NZ_VDMB01000017.1"/>
</dbReference>